<sequence>MTGAAAGVRFHVGNAVVARVAAQCAHQVPGVLGLRADLAHALLGLAGSVLGPDLVQPATDGVTATVHGDRAEIALTVVTRIGVNCRDLARAVQQEVAAAVTAYTGLAVVVQVTIAEVRLD</sequence>
<keyword evidence="3" id="KW-1185">Reference proteome</keyword>
<dbReference type="Proteomes" id="UP000586918">
    <property type="component" value="Unassembled WGS sequence"/>
</dbReference>
<evidence type="ECO:0000313" key="3">
    <source>
        <dbReference type="Proteomes" id="UP000586918"/>
    </source>
</evidence>
<dbReference type="RefSeq" id="WP_169411510.1">
    <property type="nucleotide sequence ID" value="NZ_JAAXKZ010000018.1"/>
</dbReference>
<gene>
    <name evidence="2" type="ORF">HF519_07610</name>
</gene>
<protein>
    <submittedName>
        <fullName evidence="2">Asp23/Gls24 family envelope stress response protein</fullName>
    </submittedName>
</protein>
<reference evidence="2 3" key="1">
    <citation type="submission" date="2020-04" db="EMBL/GenBank/DDBJ databases">
        <authorList>
            <person name="Klaysubun C."/>
            <person name="Duangmal K."/>
            <person name="Lipun K."/>
        </authorList>
    </citation>
    <scope>NUCLEOTIDE SEQUENCE [LARGE SCALE GENOMIC DNA]</scope>
    <source>
        <strain evidence="2 3">DSM 45300</strain>
    </source>
</reference>
<organism evidence="2 3">
    <name type="scientific">Pseudonocardia bannensis</name>
    <dbReference type="NCBI Taxonomy" id="630973"/>
    <lineage>
        <taxon>Bacteria</taxon>
        <taxon>Bacillati</taxon>
        <taxon>Actinomycetota</taxon>
        <taxon>Actinomycetes</taxon>
        <taxon>Pseudonocardiales</taxon>
        <taxon>Pseudonocardiaceae</taxon>
        <taxon>Pseudonocardia</taxon>
    </lineage>
</organism>
<dbReference type="InterPro" id="IPR005531">
    <property type="entry name" value="Asp23"/>
</dbReference>
<evidence type="ECO:0000313" key="2">
    <source>
        <dbReference type="EMBL" id="NMH91454.1"/>
    </source>
</evidence>
<name>A0A848DFX2_9PSEU</name>
<evidence type="ECO:0000256" key="1">
    <source>
        <dbReference type="ARBA" id="ARBA00005721"/>
    </source>
</evidence>
<comment type="similarity">
    <text evidence="1">Belongs to the asp23 family.</text>
</comment>
<proteinExistence type="inferred from homology"/>
<comment type="caution">
    <text evidence="2">The sequence shown here is derived from an EMBL/GenBank/DDBJ whole genome shotgun (WGS) entry which is preliminary data.</text>
</comment>
<dbReference type="Pfam" id="PF03780">
    <property type="entry name" value="Asp23"/>
    <property type="match status" value="1"/>
</dbReference>
<dbReference type="EMBL" id="JAAXKZ010000018">
    <property type="protein sequence ID" value="NMH91454.1"/>
    <property type="molecule type" value="Genomic_DNA"/>
</dbReference>
<dbReference type="AlphaFoldDB" id="A0A848DFX2"/>
<accession>A0A848DFX2</accession>